<evidence type="ECO:0000313" key="1">
    <source>
        <dbReference type="EMBL" id="TWU38661.1"/>
    </source>
</evidence>
<proteinExistence type="predicted"/>
<evidence type="ECO:0008006" key="3">
    <source>
        <dbReference type="Google" id="ProtNLM"/>
    </source>
</evidence>
<name>A0A5C6DT32_9BACT</name>
<organism evidence="1 2">
    <name type="scientific">Novipirellula aureliae</name>
    <dbReference type="NCBI Taxonomy" id="2527966"/>
    <lineage>
        <taxon>Bacteria</taxon>
        <taxon>Pseudomonadati</taxon>
        <taxon>Planctomycetota</taxon>
        <taxon>Planctomycetia</taxon>
        <taxon>Pirellulales</taxon>
        <taxon>Pirellulaceae</taxon>
        <taxon>Novipirellula</taxon>
    </lineage>
</organism>
<dbReference type="Proteomes" id="UP000315471">
    <property type="component" value="Unassembled WGS sequence"/>
</dbReference>
<dbReference type="RefSeq" id="WP_146601010.1">
    <property type="nucleotide sequence ID" value="NZ_SJPY01000006.1"/>
</dbReference>
<sequence length="202" mass="23093">MPHSSDEHPNTSHDIIADKFARGIIHRKTQQIIMRPGLSKQDAPTIEQTILAHLIEAMQSFNPEIAHRNVFVTTVVERFVTSYLKKRLTQKAGSGYVQSLNVEVFVPGELPTELQYTLDESVKNARLQIERRSDDELRELAEDMAAMIATLPEPWQRMLELRKSNPMVRVSELMGVPRSTLNGWLRQVAEKFEEAGLRDYLA</sequence>
<dbReference type="AlphaFoldDB" id="A0A5C6DT32"/>
<accession>A0A5C6DT32</accession>
<dbReference type="OrthoDB" id="263480at2"/>
<keyword evidence="2" id="KW-1185">Reference proteome</keyword>
<dbReference type="EMBL" id="SJPY01000006">
    <property type="protein sequence ID" value="TWU38661.1"/>
    <property type="molecule type" value="Genomic_DNA"/>
</dbReference>
<evidence type="ECO:0000313" key="2">
    <source>
        <dbReference type="Proteomes" id="UP000315471"/>
    </source>
</evidence>
<comment type="caution">
    <text evidence="1">The sequence shown here is derived from an EMBL/GenBank/DDBJ whole genome shotgun (WGS) entry which is preliminary data.</text>
</comment>
<gene>
    <name evidence="1" type="ORF">Q31b_37390</name>
</gene>
<protein>
    <recommendedName>
        <fullName evidence="3">RNA polymerase sigma factor</fullName>
    </recommendedName>
</protein>
<reference evidence="1 2" key="1">
    <citation type="submission" date="2019-02" db="EMBL/GenBank/DDBJ databases">
        <title>Deep-cultivation of Planctomycetes and their phenomic and genomic characterization uncovers novel biology.</title>
        <authorList>
            <person name="Wiegand S."/>
            <person name="Jogler M."/>
            <person name="Boedeker C."/>
            <person name="Pinto D."/>
            <person name="Vollmers J."/>
            <person name="Rivas-Marin E."/>
            <person name="Kohn T."/>
            <person name="Peeters S.H."/>
            <person name="Heuer A."/>
            <person name="Rast P."/>
            <person name="Oberbeckmann S."/>
            <person name="Bunk B."/>
            <person name="Jeske O."/>
            <person name="Meyerdierks A."/>
            <person name="Storesund J.E."/>
            <person name="Kallscheuer N."/>
            <person name="Luecker S."/>
            <person name="Lage O.M."/>
            <person name="Pohl T."/>
            <person name="Merkel B.J."/>
            <person name="Hornburger P."/>
            <person name="Mueller R.-W."/>
            <person name="Bruemmer F."/>
            <person name="Labrenz M."/>
            <person name="Spormann A.M."/>
            <person name="Op Den Camp H."/>
            <person name="Overmann J."/>
            <person name="Amann R."/>
            <person name="Jetten M.S.M."/>
            <person name="Mascher T."/>
            <person name="Medema M.H."/>
            <person name="Devos D.P."/>
            <person name="Kaster A.-K."/>
            <person name="Ovreas L."/>
            <person name="Rohde M."/>
            <person name="Galperin M.Y."/>
            <person name="Jogler C."/>
        </authorList>
    </citation>
    <scope>NUCLEOTIDE SEQUENCE [LARGE SCALE GENOMIC DNA]</scope>
    <source>
        <strain evidence="1 2">Q31b</strain>
    </source>
</reference>